<gene>
    <name evidence="1" type="ORF">FOZG_17766</name>
</gene>
<name>W9J940_FUSOX</name>
<organism evidence="1">
    <name type="scientific">Fusarium oxysporum Fo47</name>
    <dbReference type="NCBI Taxonomy" id="660027"/>
    <lineage>
        <taxon>Eukaryota</taxon>
        <taxon>Fungi</taxon>
        <taxon>Dikarya</taxon>
        <taxon>Ascomycota</taxon>
        <taxon>Pezizomycotina</taxon>
        <taxon>Sordariomycetes</taxon>
        <taxon>Hypocreomycetidae</taxon>
        <taxon>Hypocreales</taxon>
        <taxon>Nectriaceae</taxon>
        <taxon>Fusarium</taxon>
        <taxon>Fusarium oxysporum species complex</taxon>
    </lineage>
</organism>
<evidence type="ECO:0000313" key="1">
    <source>
        <dbReference type="EMBL" id="EWZ28557.1"/>
    </source>
</evidence>
<proteinExistence type="predicted"/>
<reference evidence="1" key="2">
    <citation type="submission" date="2012-06" db="EMBL/GenBank/DDBJ databases">
        <title>Annotation of the Genome Sequence of Fusarium oxysporum Fo47.</title>
        <authorList>
            <consortium name="The Broad Institute Genomics Platform"/>
            <person name="Ma L.-J."/>
            <person name="Corby-Kistler H."/>
            <person name="Broz K."/>
            <person name="Gale L.R."/>
            <person name="Jonkers W."/>
            <person name="O'Donnell K."/>
            <person name="Ploetz R."/>
            <person name="Steinberg C."/>
            <person name="Schwartz D.C."/>
            <person name="VanEtten H."/>
            <person name="Zhou S."/>
            <person name="Young S.K."/>
            <person name="Zeng Q."/>
            <person name="Gargeya S."/>
            <person name="Fitzgerald M."/>
            <person name="Abouelleil A."/>
            <person name="Alvarado L."/>
            <person name="Chapman S.B."/>
            <person name="Gainer-Dewar J."/>
            <person name="Goldberg J."/>
            <person name="Griggs A."/>
            <person name="Gujja S."/>
            <person name="Hansen M."/>
            <person name="Howarth C."/>
            <person name="Imamovic A."/>
            <person name="Ireland A."/>
            <person name="Larimer J."/>
            <person name="McCowan C."/>
            <person name="Murphy C."/>
            <person name="Pearson M."/>
            <person name="Poon T.W."/>
            <person name="Priest M."/>
            <person name="Roberts A."/>
            <person name="Saif S."/>
            <person name="Shea T."/>
            <person name="Sykes S."/>
            <person name="Wortman J."/>
            <person name="Nusbaum C."/>
            <person name="Birren B."/>
        </authorList>
    </citation>
    <scope>NUCLEOTIDE SEQUENCE</scope>
    <source>
        <strain evidence="1">Fo47</strain>
    </source>
</reference>
<dbReference type="PANTHER" id="PTHR47784">
    <property type="entry name" value="STEROL UPTAKE CONTROL PROTEIN 2"/>
    <property type="match status" value="1"/>
</dbReference>
<dbReference type="VEuPathDB" id="FungiDB:FOZG_17766"/>
<accession>W9J940</accession>
<reference evidence="1" key="1">
    <citation type="submission" date="2011-06" db="EMBL/GenBank/DDBJ databases">
        <title>The Genome Sequence of Fusarium oxysporum Fo47.</title>
        <authorList>
            <consortium name="The Broad Institute Genome Sequencing Platform"/>
            <person name="Ma L.-J."/>
            <person name="Gale L.R."/>
            <person name="Schwartz D.C."/>
            <person name="Zhou S."/>
            <person name="Corby-Kistler H."/>
            <person name="Young S.K."/>
            <person name="Zeng Q."/>
            <person name="Gargeya S."/>
            <person name="Fitzgerald M."/>
            <person name="Haas B."/>
            <person name="Abouelleil A."/>
            <person name="Alvarado L."/>
            <person name="Arachchi H.M."/>
            <person name="Berlin A."/>
            <person name="Brown A."/>
            <person name="Chapman S.B."/>
            <person name="Chen Z."/>
            <person name="Dunbar C."/>
            <person name="Freedman E."/>
            <person name="Gearin G."/>
            <person name="Gellesch M."/>
            <person name="Goldberg J."/>
            <person name="Griggs A."/>
            <person name="Gujja S."/>
            <person name="Heiman D."/>
            <person name="Howarth C."/>
            <person name="Larson L."/>
            <person name="Lui A."/>
            <person name="MacDonald P.J.P."/>
            <person name="Mehta T."/>
            <person name="Montmayeur A."/>
            <person name="Murphy C."/>
            <person name="Neiman D."/>
            <person name="Pearson M."/>
            <person name="Priest M."/>
            <person name="Roberts A."/>
            <person name="Saif S."/>
            <person name="Shea T."/>
            <person name="Shenoy N."/>
            <person name="Sisk P."/>
            <person name="Stolte C."/>
            <person name="Sykes S."/>
            <person name="Wortman J."/>
            <person name="Nusbaum C."/>
            <person name="Birren B."/>
        </authorList>
    </citation>
    <scope>NUCLEOTIDE SEQUENCE [LARGE SCALE GENOMIC DNA]</scope>
    <source>
        <strain evidence="1">Fo47</strain>
    </source>
</reference>
<sequence length="131" mass="14510">MHSASVCREQKTACLHAVKSLFRRIAVLSDNLGDPEPGKIVWGWGLEACQTFLDLCSARHPVALVILGHFTVLMSYNQEHWCLRDWPSGLLSYIKGLLGDEWEDAMKWPGGLVFGIETLAPIGLPRLLAPA</sequence>
<dbReference type="Proteomes" id="UP000030766">
    <property type="component" value="Unassembled WGS sequence"/>
</dbReference>
<dbReference type="EMBL" id="JH717922">
    <property type="protein sequence ID" value="EWZ28557.1"/>
    <property type="molecule type" value="Genomic_DNA"/>
</dbReference>
<dbReference type="AlphaFoldDB" id="W9J940"/>
<dbReference type="GO" id="GO:0001228">
    <property type="term" value="F:DNA-binding transcription activator activity, RNA polymerase II-specific"/>
    <property type="evidence" value="ECO:0007669"/>
    <property type="project" value="TreeGrafter"/>
</dbReference>
<dbReference type="HOGENOM" id="CLU_1927671_0_0_1"/>
<dbReference type="InterPro" id="IPR053157">
    <property type="entry name" value="Sterol_Uptake_Regulator"/>
</dbReference>
<protein>
    <submittedName>
        <fullName evidence="1">Uncharacterized protein</fullName>
    </submittedName>
</protein>
<dbReference type="PANTHER" id="PTHR47784:SF5">
    <property type="entry name" value="STEROL UPTAKE CONTROL PROTEIN 2"/>
    <property type="match status" value="1"/>
</dbReference>